<dbReference type="EMBL" id="JAVIJP010000019">
    <property type="protein sequence ID" value="KAL3638217.1"/>
    <property type="molecule type" value="Genomic_DNA"/>
</dbReference>
<dbReference type="Proteomes" id="UP001632038">
    <property type="component" value="Unassembled WGS sequence"/>
</dbReference>
<organism evidence="3 4">
    <name type="scientific">Castilleja foliolosa</name>
    <dbReference type="NCBI Taxonomy" id="1961234"/>
    <lineage>
        <taxon>Eukaryota</taxon>
        <taxon>Viridiplantae</taxon>
        <taxon>Streptophyta</taxon>
        <taxon>Embryophyta</taxon>
        <taxon>Tracheophyta</taxon>
        <taxon>Spermatophyta</taxon>
        <taxon>Magnoliopsida</taxon>
        <taxon>eudicotyledons</taxon>
        <taxon>Gunneridae</taxon>
        <taxon>Pentapetalae</taxon>
        <taxon>asterids</taxon>
        <taxon>lamiids</taxon>
        <taxon>Lamiales</taxon>
        <taxon>Orobanchaceae</taxon>
        <taxon>Pedicularideae</taxon>
        <taxon>Castillejinae</taxon>
        <taxon>Castilleja</taxon>
    </lineage>
</organism>
<reference evidence="4" key="1">
    <citation type="journal article" date="2024" name="IScience">
        <title>Strigolactones Initiate the Formation of Haustorium-like Structures in Castilleja.</title>
        <authorList>
            <person name="Buerger M."/>
            <person name="Peterson D."/>
            <person name="Chory J."/>
        </authorList>
    </citation>
    <scope>NUCLEOTIDE SEQUENCE [LARGE SCALE GENOMIC DNA]</scope>
</reference>
<gene>
    <name evidence="3" type="ORF">CASFOL_017588</name>
</gene>
<sequence length="245" mass="27044">MDFFKYGIFIVAPMACPTEVAAELFLKNVVKYFGISEDITSNRDTRFTSRFWTALFNMIGVEFKFSTANHPQTDGQTERMNELSTRLLQINPLATAALLSFTPHTSPDSLTSTVSFISLVLSTSIALSTAIAFAFLFFTSSTSDSTSTPISALTGQVSRSLSKLKTPVVLLISSDGFWFGYQYKTDTPNIDRLIQNVTEAELGLIPVFPTLTFPNHYSIVTGLYPAYHGIINNYFTDPVTGDGFN</sequence>
<keyword evidence="1" id="KW-1133">Transmembrane helix</keyword>
<evidence type="ECO:0000259" key="2">
    <source>
        <dbReference type="PROSITE" id="PS50994"/>
    </source>
</evidence>
<dbReference type="PANTHER" id="PTHR10151">
    <property type="entry name" value="ECTONUCLEOTIDE PYROPHOSPHATASE/PHOSPHODIESTERASE"/>
    <property type="match status" value="1"/>
</dbReference>
<dbReference type="InterPro" id="IPR012337">
    <property type="entry name" value="RNaseH-like_sf"/>
</dbReference>
<evidence type="ECO:0000313" key="4">
    <source>
        <dbReference type="Proteomes" id="UP001632038"/>
    </source>
</evidence>
<name>A0ABD3D897_9LAMI</name>
<dbReference type="Pfam" id="PF01663">
    <property type="entry name" value="Phosphodiest"/>
    <property type="match status" value="1"/>
</dbReference>
<dbReference type="GO" id="GO:0016787">
    <property type="term" value="F:hydrolase activity"/>
    <property type="evidence" value="ECO:0007669"/>
    <property type="project" value="UniProtKB-ARBA"/>
</dbReference>
<dbReference type="AlphaFoldDB" id="A0ABD3D897"/>
<dbReference type="InterPro" id="IPR017850">
    <property type="entry name" value="Alkaline_phosphatase_core_sf"/>
</dbReference>
<dbReference type="SUPFAM" id="SSF53649">
    <property type="entry name" value="Alkaline phosphatase-like"/>
    <property type="match status" value="1"/>
</dbReference>
<accession>A0ABD3D897</accession>
<dbReference type="PANTHER" id="PTHR10151:SF120">
    <property type="entry name" value="BIS(5'-ADENOSYL)-TRIPHOSPHATASE"/>
    <property type="match status" value="1"/>
</dbReference>
<dbReference type="InterPro" id="IPR036397">
    <property type="entry name" value="RNaseH_sf"/>
</dbReference>
<keyword evidence="4" id="KW-1185">Reference proteome</keyword>
<feature type="domain" description="Integrase catalytic" evidence="2">
    <location>
        <begin position="1"/>
        <end position="157"/>
    </location>
</feature>
<feature type="transmembrane region" description="Helical" evidence="1">
    <location>
        <begin position="116"/>
        <end position="138"/>
    </location>
</feature>
<dbReference type="Gene3D" id="3.40.720.10">
    <property type="entry name" value="Alkaline Phosphatase, subunit A"/>
    <property type="match status" value="1"/>
</dbReference>
<dbReference type="PROSITE" id="PS50994">
    <property type="entry name" value="INTEGRASE"/>
    <property type="match status" value="1"/>
</dbReference>
<protein>
    <recommendedName>
        <fullName evidence="2">Integrase catalytic domain-containing protein</fullName>
    </recommendedName>
</protein>
<evidence type="ECO:0000256" key="1">
    <source>
        <dbReference type="SAM" id="Phobius"/>
    </source>
</evidence>
<comment type="caution">
    <text evidence="3">The sequence shown here is derived from an EMBL/GenBank/DDBJ whole genome shotgun (WGS) entry which is preliminary data.</text>
</comment>
<dbReference type="InterPro" id="IPR002591">
    <property type="entry name" value="Phosphodiest/P_Trfase"/>
</dbReference>
<keyword evidence="1" id="KW-0812">Transmembrane</keyword>
<dbReference type="SUPFAM" id="SSF53098">
    <property type="entry name" value="Ribonuclease H-like"/>
    <property type="match status" value="1"/>
</dbReference>
<keyword evidence="1" id="KW-0472">Membrane</keyword>
<dbReference type="InterPro" id="IPR001584">
    <property type="entry name" value="Integrase_cat-core"/>
</dbReference>
<evidence type="ECO:0000313" key="3">
    <source>
        <dbReference type="EMBL" id="KAL3638217.1"/>
    </source>
</evidence>
<dbReference type="Gene3D" id="3.30.420.10">
    <property type="entry name" value="Ribonuclease H-like superfamily/Ribonuclease H"/>
    <property type="match status" value="1"/>
</dbReference>
<proteinExistence type="predicted"/>